<evidence type="ECO:0008006" key="2">
    <source>
        <dbReference type="Google" id="ProtNLM"/>
    </source>
</evidence>
<dbReference type="GO" id="GO:0050262">
    <property type="term" value="F:ribosylnicotinamide kinase activity"/>
    <property type="evidence" value="ECO:0007669"/>
    <property type="project" value="EnsemblFungi"/>
</dbReference>
<dbReference type="SUPFAM" id="SSF52540">
    <property type="entry name" value="P-loop containing nucleoside triphosphate hydrolases"/>
    <property type="match status" value="1"/>
</dbReference>
<accession>A0A077WLX6</accession>
<dbReference type="OrthoDB" id="10041966at2759"/>
<dbReference type="EMBL" id="LK023326">
    <property type="protein sequence ID" value="CDS08696.1"/>
    <property type="molecule type" value="Genomic_DNA"/>
</dbReference>
<dbReference type="GO" id="GO:0034355">
    <property type="term" value="P:NAD+ biosynthetic process via the salvage pathway"/>
    <property type="evidence" value="ECO:0007669"/>
    <property type="project" value="EnsemblFungi"/>
</dbReference>
<name>A0A077WLX6_9FUNG</name>
<gene>
    <name evidence="1" type="ORF">LRAMOSA10057</name>
</gene>
<dbReference type="AlphaFoldDB" id="A0A077WLX6"/>
<protein>
    <recommendedName>
        <fullName evidence="2">Phosphoribulokinase/uridine kinase domain-containing protein</fullName>
    </recommendedName>
</protein>
<dbReference type="InterPro" id="IPR027417">
    <property type="entry name" value="P-loop_NTPase"/>
</dbReference>
<dbReference type="Pfam" id="PF13238">
    <property type="entry name" value="AAA_18"/>
    <property type="match status" value="1"/>
</dbReference>
<dbReference type="PANTHER" id="PTHR10285">
    <property type="entry name" value="URIDINE KINASE"/>
    <property type="match status" value="1"/>
</dbReference>
<sequence>MPSKVFTIGISGPSCSGKTTLTRILQKALKHTAVIYQDDFFKSDSDIPVDPKTKLQNWDCPNALDFDKLNECVNYAIKHCKLPEGFISKEEENKHDGSTQVSGHVLDGLSKLATAFEDTLFLIVDGFMLYWDQQLYQQFDCKIFITASYTTLKTRRENRQGYVTTEGYWADPPGYFDAIVWPEYVRWNQHLFQGTNHSEIEHEAVEDVLVLNTDDLSIDQVADAAVQRLLDKV</sequence>
<dbReference type="GO" id="GO:0046495">
    <property type="term" value="P:nicotinamide riboside metabolic process"/>
    <property type="evidence" value="ECO:0007669"/>
    <property type="project" value="EnsemblFungi"/>
</dbReference>
<organism evidence="1">
    <name type="scientific">Lichtheimia ramosa</name>
    <dbReference type="NCBI Taxonomy" id="688394"/>
    <lineage>
        <taxon>Eukaryota</taxon>
        <taxon>Fungi</taxon>
        <taxon>Fungi incertae sedis</taxon>
        <taxon>Mucoromycota</taxon>
        <taxon>Mucoromycotina</taxon>
        <taxon>Mucoromycetes</taxon>
        <taxon>Mucorales</taxon>
        <taxon>Lichtheimiaceae</taxon>
        <taxon>Lichtheimia</taxon>
    </lineage>
</organism>
<reference evidence="1" key="1">
    <citation type="journal article" date="2014" name="Genome Announc.">
        <title>De novo whole-genome sequence and genome annotation of Lichtheimia ramosa.</title>
        <authorList>
            <person name="Linde J."/>
            <person name="Schwartze V."/>
            <person name="Binder U."/>
            <person name="Lass-Florl C."/>
            <person name="Voigt K."/>
            <person name="Horn F."/>
        </authorList>
    </citation>
    <scope>NUCLEOTIDE SEQUENCE</scope>
    <source>
        <strain evidence="1">JMRC FSU:6197</strain>
    </source>
</reference>
<evidence type="ECO:0000313" key="1">
    <source>
        <dbReference type="EMBL" id="CDS08696.1"/>
    </source>
</evidence>
<proteinExistence type="predicted"/>
<dbReference type="Gene3D" id="3.40.50.300">
    <property type="entry name" value="P-loop containing nucleotide triphosphate hydrolases"/>
    <property type="match status" value="1"/>
</dbReference>
<dbReference type="CDD" id="cd02024">
    <property type="entry name" value="NRK1"/>
    <property type="match status" value="1"/>
</dbReference>